<dbReference type="InterPro" id="IPR025103">
    <property type="entry name" value="DUF4011"/>
</dbReference>
<dbReference type="Proteomes" id="UP000474159">
    <property type="component" value="Unassembled WGS sequence"/>
</dbReference>
<comment type="caution">
    <text evidence="1">The sequence shown here is derived from an EMBL/GenBank/DDBJ whole genome shotgun (WGS) entry which is preliminary data.</text>
</comment>
<name>A0A6L3STC5_9HYPH</name>
<evidence type="ECO:0000313" key="2">
    <source>
        <dbReference type="Proteomes" id="UP000474159"/>
    </source>
</evidence>
<dbReference type="OrthoDB" id="9757917at2"/>
<protein>
    <submittedName>
        <fullName evidence="1">DUF4011 domain-containing protein</fullName>
    </submittedName>
</protein>
<dbReference type="EMBL" id="VZZK01000051">
    <property type="protein sequence ID" value="KAB1072069.1"/>
    <property type="molecule type" value="Genomic_DNA"/>
</dbReference>
<accession>A0A6L3STC5</accession>
<organism evidence="1 2">
    <name type="scientific">Methylobacterium soli</name>
    <dbReference type="NCBI Taxonomy" id="553447"/>
    <lineage>
        <taxon>Bacteria</taxon>
        <taxon>Pseudomonadati</taxon>
        <taxon>Pseudomonadota</taxon>
        <taxon>Alphaproteobacteria</taxon>
        <taxon>Hyphomicrobiales</taxon>
        <taxon>Methylobacteriaceae</taxon>
        <taxon>Methylobacterium</taxon>
    </lineage>
</organism>
<reference evidence="1 2" key="1">
    <citation type="submission" date="2019-09" db="EMBL/GenBank/DDBJ databases">
        <title>YIM 48816 draft genome.</title>
        <authorList>
            <person name="Jiang L."/>
        </authorList>
    </citation>
    <scope>NUCLEOTIDE SEQUENCE [LARGE SCALE GENOMIC DNA]</scope>
    <source>
        <strain evidence="1 2">YIM 48816</strain>
    </source>
</reference>
<proteinExistence type="predicted"/>
<keyword evidence="2" id="KW-1185">Reference proteome</keyword>
<dbReference type="RefSeq" id="WP_151004752.1">
    <property type="nucleotide sequence ID" value="NZ_BPQY01000265.1"/>
</dbReference>
<gene>
    <name evidence="1" type="ORF">F6X53_28520</name>
</gene>
<evidence type="ECO:0000313" key="1">
    <source>
        <dbReference type="EMBL" id="KAB1072069.1"/>
    </source>
</evidence>
<dbReference type="AlphaFoldDB" id="A0A6L3STC5"/>
<sequence length="560" mass="60753">MTIAVQGSVAGKIGFASHQNAVPVLAELEIRNDGSETFQDLNVELTADPPFVEARTWRIDRLVAGTSVQIADRDVKLRASILAELNEAIAGVVTLQFTCAGEVLASHDYPVELLGRSEWGGASAMSELLAAFVMPNDPAVDRVLKAASDVLRRAGKKDGIDGYEAKSRTRVWELASAIWSAVSGLRISYALPPASFEAEGQKVRTPATILEGRVATCLDTALLFAAALEQAGLNPLVVLTKGHALVGVWLQPQEFAALITDEAAALRKRIDLSELAVFETTLATQTHAPGFKAAIDAGRRQIAEDRDGEFVMAIDIRRARMRRIRPLGSASPRAVAETEGVAEAITPLEEAPALPGFDVEVATELQTAADRIAMWQRKLLDLTTRNRLLSLPEGAKAVRLICPDPARLEDRLAAGKRIRIVALPDLGAGGRDEDLHRQLTGEGLREEYARAALERDEVLSTLDAKKLDASLVDLYRKAKSDLDEGGANTLYLALGFLKWRKSESDLVDGLVGRQRGLSRSPRRRFEDAAQPLPREGDRSSVCVWCARGGGSSSRVIQRRR</sequence>
<dbReference type="Pfam" id="PF13195">
    <property type="entry name" value="DUF4011"/>
    <property type="match status" value="1"/>
</dbReference>